<organism evidence="2 3">
    <name type="scientific">Pseudodonghicola flavimaris</name>
    <dbReference type="NCBI Taxonomy" id="3050036"/>
    <lineage>
        <taxon>Bacteria</taxon>
        <taxon>Pseudomonadati</taxon>
        <taxon>Pseudomonadota</taxon>
        <taxon>Alphaproteobacteria</taxon>
        <taxon>Rhodobacterales</taxon>
        <taxon>Paracoccaceae</taxon>
        <taxon>Pseudodonghicola</taxon>
    </lineage>
</organism>
<gene>
    <name evidence="2" type="ORF">QO033_07820</name>
</gene>
<sequence>MYDIMIWVGAVLSLAGLLGLVWCIVRVLRAKRAKLPDEDLRKVLQSIVPINLGALLMSVFGLILVAMGAYLG</sequence>
<keyword evidence="1" id="KW-1133">Transmembrane helix</keyword>
<accession>A0ABT7EZ09</accession>
<feature type="transmembrane region" description="Helical" evidence="1">
    <location>
        <begin position="48"/>
        <end position="71"/>
    </location>
</feature>
<evidence type="ECO:0000256" key="1">
    <source>
        <dbReference type="SAM" id="Phobius"/>
    </source>
</evidence>
<reference evidence="2 3" key="1">
    <citation type="submission" date="2023-05" db="EMBL/GenBank/DDBJ databases">
        <title>Pseudodonghicola sp. nov.</title>
        <authorList>
            <person name="Huang J."/>
        </authorList>
    </citation>
    <scope>NUCLEOTIDE SEQUENCE [LARGE SCALE GENOMIC DNA]</scope>
    <source>
        <strain evidence="2 3">IC7</strain>
    </source>
</reference>
<keyword evidence="1" id="KW-0472">Membrane</keyword>
<evidence type="ECO:0000313" key="2">
    <source>
        <dbReference type="EMBL" id="MDK3017582.1"/>
    </source>
</evidence>
<dbReference type="RefSeq" id="WP_284480394.1">
    <property type="nucleotide sequence ID" value="NZ_JASNJD010000004.1"/>
</dbReference>
<evidence type="ECO:0000313" key="3">
    <source>
        <dbReference type="Proteomes" id="UP001243757"/>
    </source>
</evidence>
<name>A0ABT7EZ09_9RHOB</name>
<dbReference type="Proteomes" id="UP001243757">
    <property type="component" value="Unassembled WGS sequence"/>
</dbReference>
<comment type="caution">
    <text evidence="2">The sequence shown here is derived from an EMBL/GenBank/DDBJ whole genome shotgun (WGS) entry which is preliminary data.</text>
</comment>
<keyword evidence="1" id="KW-0812">Transmembrane</keyword>
<dbReference type="EMBL" id="JASNJD010000004">
    <property type="protein sequence ID" value="MDK3017582.1"/>
    <property type="molecule type" value="Genomic_DNA"/>
</dbReference>
<protein>
    <submittedName>
        <fullName evidence="2">Uncharacterized protein</fullName>
    </submittedName>
</protein>
<keyword evidence="3" id="KW-1185">Reference proteome</keyword>
<feature type="transmembrane region" description="Helical" evidence="1">
    <location>
        <begin position="6"/>
        <end position="28"/>
    </location>
</feature>
<proteinExistence type="predicted"/>